<dbReference type="Proteomes" id="UP001153954">
    <property type="component" value="Unassembled WGS sequence"/>
</dbReference>
<protein>
    <recommendedName>
        <fullName evidence="3">FLYWCH-type domain-containing protein</fullName>
    </recommendedName>
</protein>
<sequence>MLNDYTYAKNPKSHIYYCSKKNKGCKARVKLDRNGIIINKAEDSTHFHPPPKYYQTSSGEYIKLSS</sequence>
<reference evidence="1" key="1">
    <citation type="submission" date="2022-03" db="EMBL/GenBank/DDBJ databases">
        <authorList>
            <person name="Tunstrom K."/>
        </authorList>
    </citation>
    <scope>NUCLEOTIDE SEQUENCE</scope>
</reference>
<accession>A0AAU9TI14</accession>
<name>A0AAU9TI14_EUPED</name>
<dbReference type="AlphaFoldDB" id="A0AAU9TI14"/>
<gene>
    <name evidence="1" type="ORF">EEDITHA_LOCUS2202</name>
</gene>
<dbReference type="Gene3D" id="2.20.25.240">
    <property type="match status" value="1"/>
</dbReference>
<evidence type="ECO:0008006" key="3">
    <source>
        <dbReference type="Google" id="ProtNLM"/>
    </source>
</evidence>
<comment type="caution">
    <text evidence="1">The sequence shown here is derived from an EMBL/GenBank/DDBJ whole genome shotgun (WGS) entry which is preliminary data.</text>
</comment>
<evidence type="ECO:0000313" key="2">
    <source>
        <dbReference type="Proteomes" id="UP001153954"/>
    </source>
</evidence>
<organism evidence="1 2">
    <name type="scientific">Euphydryas editha</name>
    <name type="common">Edith's checkerspot</name>
    <dbReference type="NCBI Taxonomy" id="104508"/>
    <lineage>
        <taxon>Eukaryota</taxon>
        <taxon>Metazoa</taxon>
        <taxon>Ecdysozoa</taxon>
        <taxon>Arthropoda</taxon>
        <taxon>Hexapoda</taxon>
        <taxon>Insecta</taxon>
        <taxon>Pterygota</taxon>
        <taxon>Neoptera</taxon>
        <taxon>Endopterygota</taxon>
        <taxon>Lepidoptera</taxon>
        <taxon>Glossata</taxon>
        <taxon>Ditrysia</taxon>
        <taxon>Papilionoidea</taxon>
        <taxon>Nymphalidae</taxon>
        <taxon>Nymphalinae</taxon>
        <taxon>Euphydryas</taxon>
    </lineage>
</organism>
<dbReference type="EMBL" id="CAKOGL010000004">
    <property type="protein sequence ID" value="CAH2085758.1"/>
    <property type="molecule type" value="Genomic_DNA"/>
</dbReference>
<proteinExistence type="predicted"/>
<evidence type="ECO:0000313" key="1">
    <source>
        <dbReference type="EMBL" id="CAH2085758.1"/>
    </source>
</evidence>
<keyword evidence="2" id="KW-1185">Reference proteome</keyword>